<feature type="binding site" evidence="6">
    <location>
        <begin position="275"/>
        <end position="277"/>
    </location>
    <ligand>
        <name>NAD(+)</name>
        <dbReference type="ChEBI" id="CHEBI:57540"/>
    </ligand>
</feature>
<organism evidence="9 10">
    <name type="scientific">Batrachochytrium dendrobatidis (strain JEL423)</name>
    <dbReference type="NCBI Taxonomy" id="403673"/>
    <lineage>
        <taxon>Eukaryota</taxon>
        <taxon>Fungi</taxon>
        <taxon>Fungi incertae sedis</taxon>
        <taxon>Chytridiomycota</taxon>
        <taxon>Chytridiomycota incertae sedis</taxon>
        <taxon>Chytridiomycetes</taxon>
        <taxon>Rhizophydiales</taxon>
        <taxon>Rhizophydiales incertae sedis</taxon>
        <taxon>Batrachochytrium</taxon>
    </lineage>
</organism>
<evidence type="ECO:0000256" key="5">
    <source>
        <dbReference type="ARBA" id="ARBA00023027"/>
    </source>
</evidence>
<keyword evidence="3 6" id="KW-0479">Metal-binding</keyword>
<dbReference type="InterPro" id="IPR026591">
    <property type="entry name" value="Sirtuin_cat_small_dom_sf"/>
</dbReference>
<evidence type="ECO:0000259" key="8">
    <source>
        <dbReference type="PROSITE" id="PS50305"/>
    </source>
</evidence>
<dbReference type="SMR" id="A0A177WV51"/>
<evidence type="ECO:0000256" key="6">
    <source>
        <dbReference type="HAMAP-Rule" id="MF_03161"/>
    </source>
</evidence>
<evidence type="ECO:0000256" key="4">
    <source>
        <dbReference type="ARBA" id="ARBA00022833"/>
    </source>
</evidence>
<dbReference type="Pfam" id="PF02146">
    <property type="entry name" value="SIR2"/>
    <property type="match status" value="1"/>
</dbReference>
<dbReference type="PANTHER" id="PTHR11085:SF10">
    <property type="entry name" value="NAD-DEPENDENT PROTEIN DEACYLASE SIRTUIN-5, MITOCHONDRIAL-RELATED"/>
    <property type="match status" value="1"/>
</dbReference>
<dbReference type="VEuPathDB" id="FungiDB:BDEG_26888"/>
<dbReference type="InterPro" id="IPR026590">
    <property type="entry name" value="Ssirtuin_cat_dom"/>
</dbReference>
<dbReference type="GO" id="GO:0070403">
    <property type="term" value="F:NAD+ binding"/>
    <property type="evidence" value="ECO:0007669"/>
    <property type="project" value="UniProtKB-UniRule"/>
</dbReference>
<comment type="similarity">
    <text evidence="1">Belongs to the sirtuin family. Class I subfamily.</text>
</comment>
<comment type="cofactor">
    <cofactor evidence="6">
        <name>Zn(2+)</name>
        <dbReference type="ChEBI" id="CHEBI:29105"/>
    </cofactor>
    <text evidence="6">Binds 1 zinc ion per subunit.</text>
</comment>
<dbReference type="InterPro" id="IPR050134">
    <property type="entry name" value="NAD-dep_sirtuin_deacylases"/>
</dbReference>
<dbReference type="PANTHER" id="PTHR11085">
    <property type="entry name" value="NAD-DEPENDENT PROTEIN DEACYLASE SIRTUIN-5, MITOCHONDRIAL-RELATED"/>
    <property type="match status" value="1"/>
</dbReference>
<dbReference type="SUPFAM" id="SSF52467">
    <property type="entry name" value="DHS-like NAD/FAD-binding domain"/>
    <property type="match status" value="1"/>
</dbReference>
<feature type="domain" description="Deacetylase sirtuin-type" evidence="8">
    <location>
        <begin position="11"/>
        <end position="305"/>
    </location>
</feature>
<dbReference type="GO" id="GO:0005759">
    <property type="term" value="C:mitochondrial matrix"/>
    <property type="evidence" value="ECO:0007669"/>
    <property type="project" value="UniProtKB-SubCell"/>
</dbReference>
<dbReference type="GO" id="GO:0017136">
    <property type="term" value="F:histone deacetylase activity, NAD-dependent"/>
    <property type="evidence" value="ECO:0007669"/>
    <property type="project" value="TreeGrafter"/>
</dbReference>
<dbReference type="GO" id="GO:0008270">
    <property type="term" value="F:zinc ion binding"/>
    <property type="evidence" value="ECO:0007669"/>
    <property type="project" value="UniProtKB-UniRule"/>
</dbReference>
<evidence type="ECO:0000313" key="10">
    <source>
        <dbReference type="Proteomes" id="UP000077115"/>
    </source>
</evidence>
<feature type="binding site" evidence="6 7">
    <location>
        <position position="209"/>
    </location>
    <ligand>
        <name>Zn(2+)</name>
        <dbReference type="ChEBI" id="CHEBI:29105"/>
    </ligand>
</feature>
<feature type="active site" description="Proton acceptor" evidence="6 7">
    <location>
        <position position="139"/>
    </location>
</feature>
<reference evidence="9 10" key="1">
    <citation type="submission" date="2006-10" db="EMBL/GenBank/DDBJ databases">
        <title>The Genome Sequence of Batrachochytrium dendrobatidis JEL423.</title>
        <authorList>
            <consortium name="The Broad Institute Genome Sequencing Platform"/>
            <person name="Birren B."/>
            <person name="Lander E."/>
            <person name="Galagan J."/>
            <person name="Cuomo C."/>
            <person name="Devon K."/>
            <person name="Jaffe D."/>
            <person name="Butler J."/>
            <person name="Alvarez P."/>
            <person name="Gnerre S."/>
            <person name="Grabherr M."/>
            <person name="Kleber M."/>
            <person name="Mauceli E."/>
            <person name="Brockman W."/>
            <person name="Young S."/>
            <person name="LaButti K."/>
            <person name="Sykes S."/>
            <person name="DeCaprio D."/>
            <person name="Crawford M."/>
            <person name="Koehrsen M."/>
            <person name="Engels R."/>
            <person name="Montgomery P."/>
            <person name="Pearson M."/>
            <person name="Howarth C."/>
            <person name="Larson L."/>
            <person name="White J."/>
            <person name="O'Leary S."/>
            <person name="Kodira C."/>
            <person name="Zeng Q."/>
            <person name="Yandava C."/>
            <person name="Alvarado L."/>
            <person name="Longcore J."/>
            <person name="James T."/>
        </authorList>
    </citation>
    <scope>NUCLEOTIDE SEQUENCE [LARGE SCALE GENOMIC DNA]</scope>
    <source>
        <strain evidence="9 10">JEL423</strain>
    </source>
</reference>
<name>A0A177WV51_BATDL</name>
<evidence type="ECO:0000313" key="9">
    <source>
        <dbReference type="EMBL" id="OAJ43535.1"/>
    </source>
</evidence>
<dbReference type="AlphaFoldDB" id="A0A177WV51"/>
<feature type="binding site" evidence="6 7">
    <location>
        <position position="147"/>
    </location>
    <ligand>
        <name>Zn(2+)</name>
        <dbReference type="ChEBI" id="CHEBI:29105"/>
    </ligand>
</feature>
<keyword evidence="6" id="KW-0496">Mitochondrion</keyword>
<keyword evidence="4 6" id="KW-0862">Zinc</keyword>
<comment type="function">
    <text evidence="6">NAD-dependent protein deacylase. Catalyzes the NAD-dependent hydrolysis of acyl groups from lysine residues.</text>
</comment>
<dbReference type="OrthoDB" id="424302at2759"/>
<keyword evidence="5 6" id="KW-0520">NAD</keyword>
<dbReference type="eggNOG" id="KOG2683">
    <property type="taxonomic scope" value="Eukaryota"/>
</dbReference>
<comment type="similarity">
    <text evidence="6">Belongs to the sirtuin family. Class II subfamily.</text>
</comment>
<dbReference type="HAMAP" id="MF_01967">
    <property type="entry name" value="Sirtuin_ClassII"/>
    <property type="match status" value="1"/>
</dbReference>
<dbReference type="Proteomes" id="UP000077115">
    <property type="component" value="Unassembled WGS sequence"/>
</dbReference>
<dbReference type="PROSITE" id="PS50305">
    <property type="entry name" value="SIRTUIN"/>
    <property type="match status" value="1"/>
</dbReference>
<accession>A0A177WV51</accession>
<feature type="binding site" evidence="6">
    <location>
        <begin position="118"/>
        <end position="121"/>
    </location>
    <ligand>
        <name>NAD(+)</name>
        <dbReference type="ChEBI" id="CHEBI:57540"/>
    </ligand>
</feature>
<evidence type="ECO:0000256" key="2">
    <source>
        <dbReference type="ARBA" id="ARBA00022679"/>
    </source>
</evidence>
<comment type="catalytic activity">
    <reaction evidence="6">
        <text>N(6)-acetyl-L-lysyl-[protein] + NAD(+) + H2O = 2''-O-acetyl-ADP-D-ribose + nicotinamide + L-lysyl-[protein]</text>
        <dbReference type="Rhea" id="RHEA:43636"/>
        <dbReference type="Rhea" id="RHEA-COMP:9752"/>
        <dbReference type="Rhea" id="RHEA-COMP:10731"/>
        <dbReference type="ChEBI" id="CHEBI:15377"/>
        <dbReference type="ChEBI" id="CHEBI:17154"/>
        <dbReference type="ChEBI" id="CHEBI:29969"/>
        <dbReference type="ChEBI" id="CHEBI:57540"/>
        <dbReference type="ChEBI" id="CHEBI:61930"/>
        <dbReference type="ChEBI" id="CHEBI:83767"/>
        <dbReference type="EC" id="2.3.1.286"/>
    </reaction>
</comment>
<keyword evidence="2 6" id="KW-0808">Transferase</keyword>
<reference evidence="9 10" key="2">
    <citation type="submission" date="2016-05" db="EMBL/GenBank/DDBJ databases">
        <title>Lineage-specific infection strategies underlie the spectrum of fungal disease in amphibians.</title>
        <authorList>
            <person name="Cuomo C.A."/>
            <person name="Farrer R.A."/>
            <person name="James T."/>
            <person name="Longcore J."/>
            <person name="Birren B."/>
        </authorList>
    </citation>
    <scope>NUCLEOTIDE SEQUENCE [LARGE SCALE GENOMIC DNA]</scope>
    <source>
        <strain evidence="9 10">JEL423</strain>
    </source>
</reference>
<gene>
    <name evidence="9" type="ORF">BDEG_26888</name>
</gene>
<evidence type="ECO:0000256" key="3">
    <source>
        <dbReference type="ARBA" id="ARBA00022723"/>
    </source>
</evidence>
<dbReference type="NCBIfam" id="NF003738">
    <property type="entry name" value="PRK05333.1"/>
    <property type="match status" value="1"/>
</dbReference>
<dbReference type="Gene3D" id="3.40.50.1220">
    <property type="entry name" value="TPP-binding domain"/>
    <property type="match status" value="1"/>
</dbReference>
<dbReference type="EC" id="2.3.1.-" evidence="6"/>
<feature type="binding site" evidence="6 7">
    <location>
        <position position="212"/>
    </location>
    <ligand>
        <name>Zn(2+)</name>
        <dbReference type="ChEBI" id="CHEBI:29105"/>
    </ligand>
</feature>
<dbReference type="InterPro" id="IPR029035">
    <property type="entry name" value="DHS-like_NAD/FAD-binding_dom"/>
</dbReference>
<sequence>MSAQVMHNRVMGTVKDSASKLVDFLMRHHGQTVLLTGAGVSTDSGIPDYRGPQGIYSRNKDFKPIQYQQFVGPHEFRQRYWARSFLGWPKVSQAQPNASHHAIAALESRSHIAGCITQNVDGLHRRAVVIENPNLLEIHGTLHWVNCISCGYKLQRSAMQEQLQKINPIVYEWQRLNPEKSNADVASSLNPDGDVEIKWDYNHFKYPHCPECNGLLKPNVVFFGENMPMTVRDTSFKMIDDAKALLVVGSSLQVYSALRLVKRAASTGKPIAILNLGFTRGDELAQIRINLGSSAVLEELASTIR</sequence>
<evidence type="ECO:0000256" key="7">
    <source>
        <dbReference type="PROSITE-ProRule" id="PRU00236"/>
    </source>
</evidence>
<protein>
    <recommendedName>
        <fullName evidence="6">NAD-dependent protein deacylase</fullName>
        <ecNumber evidence="6">2.3.1.-</ecNumber>
    </recommendedName>
    <alternativeName>
        <fullName evidence="6">Regulatory protein SIR2 homolog</fullName>
    </alternativeName>
</protein>
<comment type="subcellular location">
    <subcellularLocation>
        <location evidence="6">Mitochondrion matrix</location>
    </subcellularLocation>
</comment>
<evidence type="ECO:0000256" key="1">
    <source>
        <dbReference type="ARBA" id="ARBA00006924"/>
    </source>
</evidence>
<dbReference type="EMBL" id="DS022310">
    <property type="protein sequence ID" value="OAJ43535.1"/>
    <property type="molecule type" value="Genomic_DNA"/>
</dbReference>
<proteinExistence type="inferred from homology"/>
<feature type="binding site" evidence="6 7">
    <location>
        <position position="150"/>
    </location>
    <ligand>
        <name>Zn(2+)</name>
        <dbReference type="ChEBI" id="CHEBI:29105"/>
    </ligand>
</feature>
<comment type="caution">
    <text evidence="6">Lacks conserved residue(s) required for the propagation of feature annotation.</text>
</comment>
<dbReference type="STRING" id="403673.A0A177WV51"/>
<dbReference type="InterPro" id="IPR026587">
    <property type="entry name" value="Sirtuin_class_II"/>
</dbReference>
<feature type="binding site" evidence="6">
    <location>
        <begin position="249"/>
        <end position="251"/>
    </location>
    <ligand>
        <name>NAD(+)</name>
        <dbReference type="ChEBI" id="CHEBI:57540"/>
    </ligand>
</feature>
<dbReference type="InterPro" id="IPR003000">
    <property type="entry name" value="Sirtuin"/>
</dbReference>
<dbReference type="Gene3D" id="3.30.1600.10">
    <property type="entry name" value="SIR2/SIRT2 'Small Domain"/>
    <property type="match status" value="1"/>
</dbReference>
<feature type="binding site" evidence="6">
    <location>
        <position position="293"/>
    </location>
    <ligand>
        <name>NAD(+)</name>
        <dbReference type="ChEBI" id="CHEBI:57540"/>
    </ligand>
</feature>